<keyword evidence="5" id="KW-1185">Reference proteome</keyword>
<feature type="domain" description="Fibronectin type-III" evidence="3">
    <location>
        <begin position="225"/>
        <end position="310"/>
    </location>
</feature>
<dbReference type="RefSeq" id="WP_157482231.1">
    <property type="nucleotide sequence ID" value="NZ_WOWP01000016.1"/>
</dbReference>
<dbReference type="Gene3D" id="2.60.120.200">
    <property type="match status" value="4"/>
</dbReference>
<dbReference type="Proteomes" id="UP000433945">
    <property type="component" value="Unassembled WGS sequence"/>
</dbReference>
<dbReference type="NCBIfam" id="NF038128">
    <property type="entry name" value="choice_anch_J"/>
    <property type="match status" value="4"/>
</dbReference>
<feature type="domain" description="Fibronectin type-III" evidence="3">
    <location>
        <begin position="975"/>
        <end position="1067"/>
    </location>
</feature>
<dbReference type="Pfam" id="PF07675">
    <property type="entry name" value="Cleaved_Adhesin"/>
    <property type="match status" value="4"/>
</dbReference>
<dbReference type="CDD" id="cd00063">
    <property type="entry name" value="FN3"/>
    <property type="match status" value="5"/>
</dbReference>
<dbReference type="NCBIfam" id="TIGR04131">
    <property type="entry name" value="Bac_Flav_CTERM"/>
    <property type="match status" value="1"/>
</dbReference>
<dbReference type="Gene3D" id="2.60.40.10">
    <property type="entry name" value="Immunoglobulins"/>
    <property type="match status" value="5"/>
</dbReference>
<dbReference type="InterPro" id="IPR011628">
    <property type="entry name" value="Cleaved_adhesin"/>
</dbReference>
<gene>
    <name evidence="4" type="ORF">GN157_06225</name>
</gene>
<dbReference type="Pfam" id="PF19081">
    <property type="entry name" value="Ig_7"/>
    <property type="match status" value="1"/>
</dbReference>
<evidence type="ECO:0000313" key="5">
    <source>
        <dbReference type="Proteomes" id="UP000433945"/>
    </source>
</evidence>
<dbReference type="PANTHER" id="PTHR46708:SF2">
    <property type="entry name" value="FIBRONECTIN TYPE-III DOMAIN-CONTAINING PROTEIN"/>
    <property type="match status" value="1"/>
</dbReference>
<name>A0A6N8HAJ6_9FLAO</name>
<proteinExistence type="predicted"/>
<accession>A0A6N8HAJ6</accession>
<evidence type="ECO:0000256" key="1">
    <source>
        <dbReference type="ARBA" id="ARBA00022737"/>
    </source>
</evidence>
<reference evidence="4 5" key="1">
    <citation type="submission" date="2019-12" db="EMBL/GenBank/DDBJ databases">
        <authorList>
            <person name="Sun J.-Q."/>
        </authorList>
    </citation>
    <scope>NUCLEOTIDE SEQUENCE [LARGE SCALE GENOMIC DNA]</scope>
    <source>
        <strain evidence="4 5">JCM 17928</strain>
    </source>
</reference>
<feature type="domain" description="Fibronectin type-III" evidence="3">
    <location>
        <begin position="466"/>
        <end position="556"/>
    </location>
</feature>
<sequence length="2362" mass="254316">MNQKLLITSRLLLVKFPKLISGIFHPVVPKNTFGKVSLLMFFVLFAINANAQLATEDFESGIPTAWGQANNTVGTSTFGISTDGYNSSTGAAFIDPTAENIGAGNTAQYYLVTPLVTVPANGEIRFFTKQGDAAEHGNVYQVKLSTAGQTDISGFTTTLATWTESQISTTYEEKVVTIPGSIAPGLSIYIAFVLVNDQPGATPDADTWYLDNIGIQSAEVCDPVLAADFTVTSVTTETAELTWTHPTATNFEIQIVADGATPGTVGTPTDNTYSAGTLTAETDYDVYIKTICTTTESTWAGPFDLTTAILGTSCEAPIVIPDDGNTFTLSSNLNAYVNPDLVYTTPGTDCVPAGVTQNYLNGDKAFLTFTPSQDGLLTLSQTTLPFASGTGCFGNSASGVFVYESCANVGVQCIGGTITTATATPAYISNLFVQAGQTYVIVISSTYASGGSVCFDFTANFSTCAPPASFTYSHLLQNSVSFSWDNEANLVSNWEYAAVPTGSPAPTSGLNSTTTNIDNALTGLTAGTAYDLYVRSVCGGTPGEWSNPYKFTTQCDVFDTPYTTNFAGTSSSVPQVCWTSVDVNADGLKWTYLGGYATLQTSTYADFNNDMLVTPQINFTGAQKRLRFKDRTTNGISSYSIKVSTTGIGGDEFTTVIMPETQITNTGFEEKIIYIPTTVTGAVNIAFVVTPGTGSVATRISIDDVFIEDVPACPDPLNIAAADITTESATLSWTQGFQETQWEVIVQPTGTAAPADTDSGDLTTNNVNYPVSDLEHSTQYDVYVRAYCNDTDQSNWVGPYVFITECGIFDTPYFENFDTADTENSHKFCWTILDANEDGAQWNFTTTEAAIQGNPFFGTPVFDDWLISPAINVVGTKELKFKYRAAFSFFFPNPRFGVQVLMSTTDTDPASFTEIMPLMEFTNTDYIEKSLYINANGPVYIAFRVPPTFSTVGGTSVFQLEDVRIDEAPACPMPNYGELTASNITQTDAVLAWTPGFQETEWQVIVQQQGTGVPADTDTGDQTSNNTAYPADNLLPNTTYEYYVRAYCNDTDQSEWVGPYTFTTLCEAFTTPFLETFEASSESEECWRSVNENSDSFAWTLDATLDAFEGIHSAGIFSGSNGNNDDYLISPTITVTAGQRLRFQYRTYSEYFEEDLEIRLSVNGNELSEFTTVLYNSDDDTTPINNPYWKEMIFNLPAGITGDINIAWVIPQREPSPLGYRGQTLLIDNVVIEDIPTCAAPNNLAVNFITDVSAQLSWNTNGDETAWDIYVQPAGMGTPVGDGDPEYLSTVTANPTTVNGLTAASQYEYYVRAVCSDTEESEWVGPYVFTTRCPFATACEYTFTLTNDAGGFSGELHIIQNELVVATIDLPGTGAGTITVPVFLCDGVEFSVYWDGLGSYVPGSSSSAVITIAQSGSTIWTSPSPLDQMNTVLYNGFASCSTVTCPQPTALTVDANGVLSWTAGGSETQWEVYLQPLDNGTLPQSGILVNTTSYTPSAADFNMPEEGTYEFFVRAVCGEGDESFWSGPQEFVRNDSADTALVVPVNGTETCEESVSKISFINATVSPEPMTCAGANDGDVWLQFDAVAKVHTISLTNFSGSYYYSGGNPPHANVTMTLYHVNGTVLEELACSENNVIVAAYSSELIVGDTYKVRLTLNGTAPNEHTFDVCITTPQDLCALDAVNGGFETPSANFGINNFYDQHVVPGWRNNLTEEDTSLYNVIFFSDTFGVIGYTPYEGGQSIQLMSADSSEPTNPDDLVNIKGTYQDFDSSEVVTYNYSFAHLSRSDGTVVQLYAGPPAGPFELLVEQAGTVTWAVYEGEYNVPAGQDVTRFIFRSKDNAIGNIIDAVSITANNEIVTEPQTLDCTEDTLTLEAKGVGEWSADENNPTEVVFEDAANSTTTVNGLIASGDYTFYWNTRYCENSLVITNIAVDDVPEVTSPVEYCQGATAEALTAAEIEGYTLVWYTVPTEGTAETEAPVPSTENVGTTSYYVAYVNAEGCEGQRAQIDVVINEPVAAVVEFSYDSPSCINSGDELIPNIGADFTFGGTFTSATLTVDPETGIVDLTTATEGTHEIVYTFENDVVTCIAAGTYTATVELVGAITPVVEFSYNSVYCYDNGNVLPETETGFTTGGVFTAEAGLVIDPVTGEIDTMASTAGTYTVTYTIEADEATCNVGGTHTATLTVVGDLSVGIDQECRGSSTWLVATAANGTFGNDVTYVWRNEDGIAVGSDSAEFNVSEYFTSNSTLELPLGFILTVTAGSCTGEAAYTVETMMCQIPRGISPNGDGDNDTFDLTDLGVSEIVIFNRYGKQVFEQGNGYTNQWHGQDKKGNDLPDGTYFYSLTKSNGEQLTGWVYISREY</sequence>
<protein>
    <submittedName>
        <fullName evidence="4">T9SS type B sorting domain-containing protein</fullName>
    </submittedName>
</protein>
<dbReference type="InterPro" id="IPR036116">
    <property type="entry name" value="FN3_sf"/>
</dbReference>
<evidence type="ECO:0000313" key="4">
    <source>
        <dbReference type="EMBL" id="MUV03302.1"/>
    </source>
</evidence>
<feature type="region of interest" description="Disordered" evidence="2">
    <location>
        <begin position="1012"/>
        <end position="1031"/>
    </location>
</feature>
<comment type="caution">
    <text evidence="4">The sequence shown here is derived from an EMBL/GenBank/DDBJ whole genome shotgun (WGS) entry which is preliminary data.</text>
</comment>
<dbReference type="InterPro" id="IPR026341">
    <property type="entry name" value="T9SS_type_B"/>
</dbReference>
<dbReference type="InterPro" id="IPR050991">
    <property type="entry name" value="ECM_Regulatory_Proteins"/>
</dbReference>
<dbReference type="InterPro" id="IPR044023">
    <property type="entry name" value="Ig_7"/>
</dbReference>
<dbReference type="Pfam" id="PF00041">
    <property type="entry name" value="fn3"/>
    <property type="match status" value="3"/>
</dbReference>
<feature type="domain" description="Fibronectin type-III" evidence="3">
    <location>
        <begin position="715"/>
        <end position="807"/>
    </location>
</feature>
<dbReference type="InterPro" id="IPR013783">
    <property type="entry name" value="Ig-like_fold"/>
</dbReference>
<evidence type="ECO:0000259" key="3">
    <source>
        <dbReference type="PROSITE" id="PS50853"/>
    </source>
</evidence>
<organism evidence="4 5">
    <name type="scientific">Flavobacterium rakeshii</name>
    <dbReference type="NCBI Taxonomy" id="1038845"/>
    <lineage>
        <taxon>Bacteria</taxon>
        <taxon>Pseudomonadati</taxon>
        <taxon>Bacteroidota</taxon>
        <taxon>Flavobacteriia</taxon>
        <taxon>Flavobacteriales</taxon>
        <taxon>Flavobacteriaceae</taxon>
        <taxon>Flavobacterium</taxon>
    </lineage>
</organism>
<dbReference type="OrthoDB" id="608579at2"/>
<dbReference type="SUPFAM" id="SSF49265">
    <property type="entry name" value="Fibronectin type III"/>
    <property type="match status" value="5"/>
</dbReference>
<dbReference type="EMBL" id="WOWP01000016">
    <property type="protein sequence ID" value="MUV03302.1"/>
    <property type="molecule type" value="Genomic_DNA"/>
</dbReference>
<dbReference type="SMART" id="SM00060">
    <property type="entry name" value="FN3"/>
    <property type="match status" value="6"/>
</dbReference>
<evidence type="ECO:0000256" key="2">
    <source>
        <dbReference type="SAM" id="MobiDB-lite"/>
    </source>
</evidence>
<keyword evidence="1" id="KW-0677">Repeat</keyword>
<feature type="domain" description="Fibronectin type-III" evidence="3">
    <location>
        <begin position="1240"/>
        <end position="1334"/>
    </location>
</feature>
<dbReference type="Pfam" id="PF13585">
    <property type="entry name" value="CHU_C"/>
    <property type="match status" value="1"/>
</dbReference>
<dbReference type="InterPro" id="IPR003961">
    <property type="entry name" value="FN3_dom"/>
</dbReference>
<dbReference type="PROSITE" id="PS50853">
    <property type="entry name" value="FN3"/>
    <property type="match status" value="6"/>
</dbReference>
<dbReference type="PANTHER" id="PTHR46708">
    <property type="entry name" value="TENASCIN"/>
    <property type="match status" value="1"/>
</dbReference>
<feature type="domain" description="Fibronectin type-III" evidence="3">
    <location>
        <begin position="1442"/>
        <end position="1539"/>
    </location>
</feature>